<gene>
    <name evidence="1" type="primary">sirA</name>
    <name evidence="1" type="ORF">ACFQU8_01320</name>
</gene>
<accession>A0ABW2UPR6</accession>
<dbReference type="EMBL" id="JBHTGR010000001">
    <property type="protein sequence ID" value="MFC7745882.1"/>
    <property type="molecule type" value="Genomic_DNA"/>
</dbReference>
<dbReference type="RefSeq" id="WP_382357350.1">
    <property type="nucleotide sequence ID" value="NZ_JBHTGR010000001.1"/>
</dbReference>
<protein>
    <submittedName>
        <fullName evidence="1">Sporulation inhibitor of replication protein SirA</fullName>
    </submittedName>
</protein>
<organism evidence="1 2">
    <name type="scientific">Lentibacillus kimchii</name>
    <dbReference type="NCBI Taxonomy" id="1542911"/>
    <lineage>
        <taxon>Bacteria</taxon>
        <taxon>Bacillati</taxon>
        <taxon>Bacillota</taxon>
        <taxon>Bacilli</taxon>
        <taxon>Bacillales</taxon>
        <taxon>Bacillaceae</taxon>
        <taxon>Lentibacillus</taxon>
    </lineage>
</organism>
<sequence>MNQYTIYAIKEEFAHFFYFRSDVLYRFLKSYEQGEKYDVFARQFDFITIELAETSVLSHINRFLPSHIHMARGYNTVKIYNNRHSISLHIGEKHINFWGDIVHAAEDLFFPVLRLFHPYFFVAGDNVYNSGWIAPVTLAQNKDKHEQVLYSYF</sequence>
<dbReference type="Pfam" id="PF10747">
    <property type="entry name" value="SirA"/>
    <property type="match status" value="1"/>
</dbReference>
<name>A0ABW2UPR6_9BACI</name>
<dbReference type="InterPro" id="IPR019683">
    <property type="entry name" value="SirA"/>
</dbReference>
<reference evidence="2" key="1">
    <citation type="journal article" date="2019" name="Int. J. Syst. Evol. Microbiol.">
        <title>The Global Catalogue of Microorganisms (GCM) 10K type strain sequencing project: providing services to taxonomists for standard genome sequencing and annotation.</title>
        <authorList>
            <consortium name="The Broad Institute Genomics Platform"/>
            <consortium name="The Broad Institute Genome Sequencing Center for Infectious Disease"/>
            <person name="Wu L."/>
            <person name="Ma J."/>
        </authorList>
    </citation>
    <scope>NUCLEOTIDE SEQUENCE [LARGE SCALE GENOMIC DNA]</scope>
    <source>
        <strain evidence="2">JCM 30234</strain>
    </source>
</reference>
<comment type="caution">
    <text evidence="1">The sequence shown here is derived from an EMBL/GenBank/DDBJ whole genome shotgun (WGS) entry which is preliminary data.</text>
</comment>
<evidence type="ECO:0000313" key="2">
    <source>
        <dbReference type="Proteomes" id="UP001596620"/>
    </source>
</evidence>
<dbReference type="InterPro" id="IPR038449">
    <property type="entry name" value="SirA_sf"/>
</dbReference>
<dbReference type="Proteomes" id="UP001596620">
    <property type="component" value="Unassembled WGS sequence"/>
</dbReference>
<evidence type="ECO:0000313" key="1">
    <source>
        <dbReference type="EMBL" id="MFC7745882.1"/>
    </source>
</evidence>
<proteinExistence type="predicted"/>
<keyword evidence="2" id="KW-1185">Reference proteome</keyword>
<dbReference type="Gene3D" id="3.30.310.250">
    <property type="entry name" value="Sporulation inhibitor of replication protein SirA"/>
    <property type="match status" value="1"/>
</dbReference>